<evidence type="ECO:0000313" key="12">
    <source>
        <dbReference type="Proteomes" id="UP000005446"/>
    </source>
</evidence>
<keyword evidence="5 8" id="KW-0175">Coiled coil</keyword>
<evidence type="ECO:0000256" key="9">
    <source>
        <dbReference type="SAM" id="MobiDB-lite"/>
    </source>
</evidence>
<evidence type="ECO:0000256" key="6">
    <source>
        <dbReference type="ARBA" id="ARBA00023187"/>
    </source>
</evidence>
<reference evidence="11 12" key="1">
    <citation type="journal article" date="2012" name="Eukaryot. Cell">
        <title>Genome sequence of the fungus Glarea lozoyensis: the first genome sequence of a species from the Helotiaceae family.</title>
        <authorList>
            <person name="Youssar L."/>
            <person name="Gruening B.A."/>
            <person name="Erxleben A."/>
            <person name="Guenther S."/>
            <person name="Huettel W."/>
        </authorList>
    </citation>
    <scope>NUCLEOTIDE SEQUENCE [LARGE SCALE GENOMIC DNA]</scope>
    <source>
        <strain evidence="12">ATCC 74030 / MF5533</strain>
    </source>
</reference>
<accession>H0EJL4</accession>
<evidence type="ECO:0000256" key="3">
    <source>
        <dbReference type="ARBA" id="ARBA00022664"/>
    </source>
</evidence>
<dbReference type="PANTHER" id="PTHR16196">
    <property type="entry name" value="CELL CYCLE CONTROL PROTEIN CWF25"/>
    <property type="match status" value="1"/>
</dbReference>
<evidence type="ECO:0000256" key="8">
    <source>
        <dbReference type="SAM" id="Coils"/>
    </source>
</evidence>
<feature type="region of interest" description="Disordered" evidence="9">
    <location>
        <begin position="143"/>
        <end position="240"/>
    </location>
</feature>
<keyword evidence="12" id="KW-1185">Reference proteome</keyword>
<dbReference type="InterPro" id="IPR019339">
    <property type="entry name" value="CIR_N_dom"/>
</dbReference>
<evidence type="ECO:0000256" key="5">
    <source>
        <dbReference type="ARBA" id="ARBA00023054"/>
    </source>
</evidence>
<protein>
    <submittedName>
        <fullName evidence="11">Putative Pre-mRNA-splicing factor CWC25</fullName>
    </submittedName>
</protein>
<dbReference type="OrthoDB" id="21123at2759"/>
<evidence type="ECO:0000256" key="7">
    <source>
        <dbReference type="ARBA" id="ARBA00023242"/>
    </source>
</evidence>
<keyword evidence="3" id="KW-0507">mRNA processing</keyword>
<feature type="coiled-coil region" evidence="8">
    <location>
        <begin position="26"/>
        <end position="53"/>
    </location>
</feature>
<evidence type="ECO:0000313" key="11">
    <source>
        <dbReference type="EMBL" id="EHL01275.1"/>
    </source>
</evidence>
<evidence type="ECO:0000259" key="10">
    <source>
        <dbReference type="SMART" id="SM01083"/>
    </source>
</evidence>
<dbReference type="HOGENOM" id="CLU_025093_2_0_1"/>
<dbReference type="GO" id="GO:0005684">
    <property type="term" value="C:U2-type spliceosomal complex"/>
    <property type="evidence" value="ECO:0007669"/>
    <property type="project" value="TreeGrafter"/>
</dbReference>
<gene>
    <name evidence="11" type="ORF">M7I_2742</name>
</gene>
<dbReference type="PANTHER" id="PTHR16196:SF0">
    <property type="entry name" value="PRE-MRNA-SPLICING FACTOR CWC25 HOMOLOG"/>
    <property type="match status" value="1"/>
</dbReference>
<keyword evidence="4" id="KW-0747">Spliceosome</keyword>
<organism evidence="11 12">
    <name type="scientific">Glarea lozoyensis (strain ATCC 74030 / MF5533)</name>
    <dbReference type="NCBI Taxonomy" id="1104152"/>
    <lineage>
        <taxon>Eukaryota</taxon>
        <taxon>Fungi</taxon>
        <taxon>Dikarya</taxon>
        <taxon>Ascomycota</taxon>
        <taxon>Pezizomycotina</taxon>
        <taxon>Leotiomycetes</taxon>
        <taxon>Helotiales</taxon>
        <taxon>Helotiaceae</taxon>
        <taxon>Glarea</taxon>
    </lineage>
</organism>
<dbReference type="InterPro" id="IPR051376">
    <property type="entry name" value="CWC25_splicing_factor"/>
</dbReference>
<keyword evidence="6" id="KW-0508">mRNA splicing</keyword>
<feature type="compositionally biased region" description="Basic and acidic residues" evidence="9">
    <location>
        <begin position="195"/>
        <end position="207"/>
    </location>
</feature>
<dbReference type="SMART" id="SM01083">
    <property type="entry name" value="Cir_N"/>
    <property type="match status" value="1"/>
</dbReference>
<keyword evidence="7" id="KW-0539">Nucleus</keyword>
<proteinExistence type="inferred from homology"/>
<evidence type="ECO:0000256" key="1">
    <source>
        <dbReference type="ARBA" id="ARBA00004123"/>
    </source>
</evidence>
<dbReference type="AlphaFoldDB" id="H0EJL4"/>
<dbReference type="Pfam" id="PF12542">
    <property type="entry name" value="CWC25"/>
    <property type="match status" value="1"/>
</dbReference>
<feature type="domain" description="CBF1-interacting co-repressor CIR N-terminal" evidence="10">
    <location>
        <begin position="10"/>
        <end position="46"/>
    </location>
</feature>
<dbReference type="Proteomes" id="UP000005446">
    <property type="component" value="Unassembled WGS sequence"/>
</dbReference>
<feature type="compositionally biased region" description="Basic and acidic residues" evidence="9">
    <location>
        <begin position="159"/>
        <end position="181"/>
    </location>
</feature>
<comment type="caution">
    <text evidence="11">The sequence shown here is derived from an EMBL/GenBank/DDBJ whole genome shotgun (WGS) entry which is preliminary data.</text>
</comment>
<sequence>MGGDLNLKKSWHPVLMSNQRRVWEEEKKALDERKRTDQRIKELKEERAKEEIQNKLEAAGSRKRVDRVDWMYQGPSSGQAGTTEEMEGYLLGKRRIDGLLKGTEHKKLEKAASEESFMALQHANTIRDTASKIREDPMLAIKKQEQAAQSRQEISAAERQAKLDAMRADASDLDADRENRLKALAAREAAEREEEDKARSKSSKYTDKGNFMKSVHQKAGEIGLADRIGRGRQGFSKDDD</sequence>
<evidence type="ECO:0000256" key="4">
    <source>
        <dbReference type="ARBA" id="ARBA00022728"/>
    </source>
</evidence>
<comment type="similarity">
    <text evidence="2">Belongs to the CWC25 family.</text>
</comment>
<dbReference type="GO" id="GO:0000398">
    <property type="term" value="P:mRNA splicing, via spliceosome"/>
    <property type="evidence" value="ECO:0007669"/>
    <property type="project" value="TreeGrafter"/>
</dbReference>
<comment type="subcellular location">
    <subcellularLocation>
        <location evidence="1">Nucleus</location>
    </subcellularLocation>
</comment>
<dbReference type="FunCoup" id="H0EJL4">
    <property type="interactions" value="37"/>
</dbReference>
<dbReference type="InParanoid" id="H0EJL4"/>
<evidence type="ECO:0000256" key="2">
    <source>
        <dbReference type="ARBA" id="ARBA00006695"/>
    </source>
</evidence>
<dbReference type="Pfam" id="PF10197">
    <property type="entry name" value="Cir_N"/>
    <property type="match status" value="1"/>
</dbReference>
<dbReference type="EMBL" id="AGUE01000056">
    <property type="protein sequence ID" value="EHL01275.1"/>
    <property type="molecule type" value="Genomic_DNA"/>
</dbReference>
<dbReference type="InterPro" id="IPR022209">
    <property type="entry name" value="CWC25"/>
</dbReference>
<name>H0EJL4_GLAL7</name>